<dbReference type="Pfam" id="PF04321">
    <property type="entry name" value="RmlD_sub_bind"/>
    <property type="match status" value="1"/>
</dbReference>
<comment type="pathway">
    <text evidence="1 6">Carbohydrate biosynthesis; dTDP-L-rhamnose biosynthesis.</text>
</comment>
<evidence type="ECO:0000256" key="1">
    <source>
        <dbReference type="ARBA" id="ARBA00004781"/>
    </source>
</evidence>
<comment type="similarity">
    <text evidence="2 6">Belongs to the dTDP-4-dehydrorhamnose reductase family.</text>
</comment>
<evidence type="ECO:0000256" key="5">
    <source>
        <dbReference type="ARBA" id="ARBA00048200"/>
    </source>
</evidence>
<keyword evidence="9" id="KW-1185">Reference proteome</keyword>
<dbReference type="InterPro" id="IPR005913">
    <property type="entry name" value="dTDP_dehydrorham_reduct"/>
</dbReference>
<dbReference type="UniPathway" id="UPA00124"/>
<dbReference type="RefSeq" id="WP_073171570.1">
    <property type="nucleotide sequence ID" value="NZ_FQZE01000026.1"/>
</dbReference>
<dbReference type="GO" id="GO:0008831">
    <property type="term" value="F:dTDP-4-dehydrorhamnose reductase activity"/>
    <property type="evidence" value="ECO:0007669"/>
    <property type="project" value="UniProtKB-EC"/>
</dbReference>
<comment type="catalytic activity">
    <reaction evidence="5">
        <text>dTDP-beta-L-rhamnose + NADP(+) = dTDP-4-dehydro-beta-L-rhamnose + NADPH + H(+)</text>
        <dbReference type="Rhea" id="RHEA:21796"/>
        <dbReference type="ChEBI" id="CHEBI:15378"/>
        <dbReference type="ChEBI" id="CHEBI:57510"/>
        <dbReference type="ChEBI" id="CHEBI:57783"/>
        <dbReference type="ChEBI" id="CHEBI:58349"/>
        <dbReference type="ChEBI" id="CHEBI:62830"/>
        <dbReference type="EC" id="1.1.1.133"/>
    </reaction>
</comment>
<keyword evidence="6" id="KW-0521">NADP</keyword>
<protein>
    <recommendedName>
        <fullName evidence="4 6">dTDP-4-dehydrorhamnose reductase</fullName>
        <ecNumber evidence="3 6">1.1.1.133</ecNumber>
    </recommendedName>
</protein>
<dbReference type="SUPFAM" id="SSF51735">
    <property type="entry name" value="NAD(P)-binding Rossmann-fold domains"/>
    <property type="match status" value="1"/>
</dbReference>
<dbReference type="Gene3D" id="3.90.25.10">
    <property type="entry name" value="UDP-galactose 4-epimerase, domain 1"/>
    <property type="match status" value="1"/>
</dbReference>
<dbReference type="Gene3D" id="3.40.50.720">
    <property type="entry name" value="NAD(P)-binding Rossmann-like Domain"/>
    <property type="match status" value="1"/>
</dbReference>
<evidence type="ECO:0000256" key="4">
    <source>
        <dbReference type="ARBA" id="ARBA00017099"/>
    </source>
</evidence>
<proteinExistence type="inferred from homology"/>
<dbReference type="OrthoDB" id="9803892at2"/>
<organism evidence="8 9">
    <name type="scientific">Tangfeifania diversioriginum</name>
    <dbReference type="NCBI Taxonomy" id="1168035"/>
    <lineage>
        <taxon>Bacteria</taxon>
        <taxon>Pseudomonadati</taxon>
        <taxon>Bacteroidota</taxon>
        <taxon>Bacteroidia</taxon>
        <taxon>Marinilabiliales</taxon>
        <taxon>Prolixibacteraceae</taxon>
        <taxon>Tangfeifania</taxon>
    </lineage>
</organism>
<dbReference type="PANTHER" id="PTHR10491:SF4">
    <property type="entry name" value="METHIONINE ADENOSYLTRANSFERASE 2 SUBUNIT BETA"/>
    <property type="match status" value="1"/>
</dbReference>
<dbReference type="AlphaFoldDB" id="A0A1M6LE08"/>
<dbReference type="STRING" id="1168035.SAMN05444280_12666"/>
<dbReference type="InterPro" id="IPR036291">
    <property type="entry name" value="NAD(P)-bd_dom_sf"/>
</dbReference>
<evidence type="ECO:0000259" key="7">
    <source>
        <dbReference type="Pfam" id="PF04321"/>
    </source>
</evidence>
<sequence length="291" mass="32946">MKILVTGAYGQLGNEIKDLSENYPDFRFIFTDVDTLDIADENQVSRFFEREKPEMVVNCAAYTAVDKAETEMEAAQKVNTTAPALLAKYTRLHNSGFIHISTDYVFNGKSFIPYNETDPVQPETVYGKTKLAGENFILSSESKAVIIRTSWLYSTYGNNFVKTMLRLGTERDLLKVVFDQVGTPTYAADLAKTVLSVASVYEKEPEKFEPGVYHFSNEGVASWFDFAKAVFEFSGLNCNVLPVLSDEFLTTAKRPHYSVLNKSKIKSTFNLEIPYWKDSLKKCIEKLQKTE</sequence>
<dbReference type="Proteomes" id="UP000184050">
    <property type="component" value="Unassembled WGS sequence"/>
</dbReference>
<dbReference type="GO" id="GO:0005829">
    <property type="term" value="C:cytosol"/>
    <property type="evidence" value="ECO:0007669"/>
    <property type="project" value="TreeGrafter"/>
</dbReference>
<dbReference type="GO" id="GO:0019305">
    <property type="term" value="P:dTDP-rhamnose biosynthetic process"/>
    <property type="evidence" value="ECO:0007669"/>
    <property type="project" value="UniProtKB-UniPathway"/>
</dbReference>
<comment type="function">
    <text evidence="6">Catalyzes the reduction of dTDP-6-deoxy-L-lyxo-4-hexulose to yield dTDP-L-rhamnose.</text>
</comment>
<reference evidence="8 9" key="1">
    <citation type="submission" date="2016-11" db="EMBL/GenBank/DDBJ databases">
        <authorList>
            <person name="Jaros S."/>
            <person name="Januszkiewicz K."/>
            <person name="Wedrychowicz H."/>
        </authorList>
    </citation>
    <scope>NUCLEOTIDE SEQUENCE [LARGE SCALE GENOMIC DNA]</scope>
    <source>
        <strain evidence="8 9">DSM 27063</strain>
    </source>
</reference>
<dbReference type="EMBL" id="FQZE01000026">
    <property type="protein sequence ID" value="SHJ69450.1"/>
    <property type="molecule type" value="Genomic_DNA"/>
</dbReference>
<gene>
    <name evidence="8" type="ORF">SAMN05444280_12666</name>
</gene>
<evidence type="ECO:0000256" key="3">
    <source>
        <dbReference type="ARBA" id="ARBA00012929"/>
    </source>
</evidence>
<accession>A0A1M6LE08</accession>
<evidence type="ECO:0000313" key="8">
    <source>
        <dbReference type="EMBL" id="SHJ69450.1"/>
    </source>
</evidence>
<name>A0A1M6LE08_9BACT</name>
<dbReference type="CDD" id="cd05254">
    <property type="entry name" value="dTDP_HR_like_SDR_e"/>
    <property type="match status" value="1"/>
</dbReference>
<evidence type="ECO:0000313" key="9">
    <source>
        <dbReference type="Proteomes" id="UP000184050"/>
    </source>
</evidence>
<dbReference type="PANTHER" id="PTHR10491">
    <property type="entry name" value="DTDP-4-DEHYDRORHAMNOSE REDUCTASE"/>
    <property type="match status" value="1"/>
</dbReference>
<dbReference type="NCBIfam" id="TIGR01214">
    <property type="entry name" value="rmlD"/>
    <property type="match status" value="1"/>
</dbReference>
<evidence type="ECO:0000256" key="6">
    <source>
        <dbReference type="RuleBase" id="RU364082"/>
    </source>
</evidence>
<feature type="domain" description="RmlD-like substrate binding" evidence="7">
    <location>
        <begin position="1"/>
        <end position="288"/>
    </location>
</feature>
<dbReference type="EC" id="1.1.1.133" evidence="3 6"/>
<evidence type="ECO:0000256" key="2">
    <source>
        <dbReference type="ARBA" id="ARBA00010944"/>
    </source>
</evidence>
<dbReference type="InterPro" id="IPR029903">
    <property type="entry name" value="RmlD-like-bd"/>
</dbReference>
<keyword evidence="6" id="KW-0560">Oxidoreductase</keyword>